<evidence type="ECO:0000313" key="2">
    <source>
        <dbReference type="Proteomes" id="UP000199642"/>
    </source>
</evidence>
<protein>
    <submittedName>
        <fullName evidence="1">Uncharacterized protein</fullName>
    </submittedName>
</protein>
<proteinExistence type="predicted"/>
<accession>A0A1I2UXR0</accession>
<dbReference type="AlphaFoldDB" id="A0A1I2UXR0"/>
<gene>
    <name evidence="1" type="ORF">SAMN04487988_108152</name>
</gene>
<evidence type="ECO:0000313" key="1">
    <source>
        <dbReference type="EMBL" id="SFG80969.1"/>
    </source>
</evidence>
<dbReference type="RefSeq" id="WP_092792080.1">
    <property type="nucleotide sequence ID" value="NZ_FOPC01000008.1"/>
</dbReference>
<dbReference type="EMBL" id="FOPC01000008">
    <property type="protein sequence ID" value="SFG80969.1"/>
    <property type="molecule type" value="Genomic_DNA"/>
</dbReference>
<name>A0A1I2UXR0_9BACT</name>
<organism evidence="1 2">
    <name type="scientific">Algoriphagus hitonicola</name>
    <dbReference type="NCBI Taxonomy" id="435880"/>
    <lineage>
        <taxon>Bacteria</taxon>
        <taxon>Pseudomonadati</taxon>
        <taxon>Bacteroidota</taxon>
        <taxon>Cytophagia</taxon>
        <taxon>Cytophagales</taxon>
        <taxon>Cyclobacteriaceae</taxon>
        <taxon>Algoriphagus</taxon>
    </lineage>
</organism>
<dbReference type="Proteomes" id="UP000199642">
    <property type="component" value="Unassembled WGS sequence"/>
</dbReference>
<reference evidence="2" key="1">
    <citation type="submission" date="2016-10" db="EMBL/GenBank/DDBJ databases">
        <authorList>
            <person name="Varghese N."/>
            <person name="Submissions S."/>
        </authorList>
    </citation>
    <scope>NUCLEOTIDE SEQUENCE [LARGE SCALE GENOMIC DNA]</scope>
    <source>
        <strain evidence="2">DSM 19315</strain>
    </source>
</reference>
<dbReference type="STRING" id="435880.SAMN04487988_108152"/>
<keyword evidence="2" id="KW-1185">Reference proteome</keyword>
<dbReference type="OrthoDB" id="828084at2"/>
<sequence>METIIVKVDTEENRAYLKEFLLRFNFVREVDGEPIPLEKEKSESKNVAGTLQSYADSTKLKEEELVWEKIVKEKHGTH</sequence>